<dbReference type="InterPro" id="IPR036188">
    <property type="entry name" value="FAD/NAD-bd_sf"/>
</dbReference>
<reference evidence="5 6" key="1">
    <citation type="submission" date="2020-07" db="EMBL/GenBank/DDBJ databases">
        <title>Sequencing the genomes of 1000 actinobacteria strains.</title>
        <authorList>
            <person name="Klenk H.-P."/>
        </authorList>
    </citation>
    <scope>NUCLEOTIDE SEQUENCE [LARGE SCALE GENOMIC DNA]</scope>
    <source>
        <strain evidence="5 6">DSM 44442</strain>
    </source>
</reference>
<keyword evidence="3" id="KW-0274">FAD</keyword>
<evidence type="ECO:0000256" key="1">
    <source>
        <dbReference type="ARBA" id="ARBA00010139"/>
    </source>
</evidence>
<dbReference type="GO" id="GO:0004499">
    <property type="term" value="F:N,N-dimethylaniline monooxygenase activity"/>
    <property type="evidence" value="ECO:0007669"/>
    <property type="project" value="InterPro"/>
</dbReference>
<dbReference type="RefSeq" id="WP_179825838.1">
    <property type="nucleotide sequence ID" value="NZ_JACCFS010000001.1"/>
</dbReference>
<dbReference type="Pfam" id="PF00743">
    <property type="entry name" value="FMO-like"/>
    <property type="match status" value="1"/>
</dbReference>
<gene>
    <name evidence="5" type="ORF">HNR10_004014</name>
</gene>
<keyword evidence="6" id="KW-1185">Reference proteome</keyword>
<comment type="similarity">
    <text evidence="1">Belongs to the FAD-binding monooxygenase family.</text>
</comment>
<name>A0A7Z0ERR2_9ACTN</name>
<sequence length="642" mass="72074">MTFNPPLRPIDADDDTLRAHLRDAEVPALLMTVAHLTGDTSFLRDDARSNGWLLRPQGGMSEQAQEEARASALAALARLRDERAPQPPPPDDRLLRRITSWALGPDTEALVPLVAEEIAPYGTDPKAPAWHKDELAPDRDFHVSVIGAGMSGLLAAHRLSQAGVPFTVYEKNDDVGGTWFENTYPGCRVDVASHLYNYSFASRSDWPDHFCTQDVVLAYFRDFAKHYGLYEHIRFGTEVRGAVWDEERGAWRLELGTPEGDRTTESQLVVSAVGQLNRPKLPDVRGRDTFAGASFHSAEWDHGQDLKGRRVAVVGTGASAYQIVPELADTTGELLVFQRSAPWLRPTPHYHDPVPEGMRWLFEHVPYYAQWYRFWLFAPGLLQEGGILQGWVVDPDYPPTERAVSALNDQLRKALTEAMEAQLTDAPELRRHVIPDYPVGSKRVFRDNGRWLATLQRDDVALVTDAITEITPRGIVTADGTEHDVDVIVYATGFQASRFLTPMTVTGRDGRDLHEHWDGQPRAYLGTNVPGFPNLFCLYGPNTNLVGQGGSIFYFSECAATYLTDAVRHLLSTGATAMDVREDVHDAYNAWVDEGNANRAWGWTKADTWYREGGRSAPNWPYSALEYWQRTRHVKPEEYETY</sequence>
<keyword evidence="2" id="KW-0285">Flavoprotein</keyword>
<dbReference type="EC" id="1.14.13.84" evidence="5"/>
<comment type="caution">
    <text evidence="5">The sequence shown here is derived from an EMBL/GenBank/DDBJ whole genome shotgun (WGS) entry which is preliminary data.</text>
</comment>
<dbReference type="InterPro" id="IPR051209">
    <property type="entry name" value="FAD-bind_Monooxygenase_sf"/>
</dbReference>
<keyword evidence="5" id="KW-0503">Monooxygenase</keyword>
<dbReference type="GO" id="GO:0050661">
    <property type="term" value="F:NADP binding"/>
    <property type="evidence" value="ECO:0007669"/>
    <property type="project" value="InterPro"/>
</dbReference>
<evidence type="ECO:0000256" key="4">
    <source>
        <dbReference type="ARBA" id="ARBA00023002"/>
    </source>
</evidence>
<dbReference type="InterPro" id="IPR020946">
    <property type="entry name" value="Flavin_mOase-like"/>
</dbReference>
<dbReference type="PRINTS" id="PR00419">
    <property type="entry name" value="ADXRDTASE"/>
</dbReference>
<dbReference type="GO" id="GO:0050660">
    <property type="term" value="F:flavin adenine dinucleotide binding"/>
    <property type="evidence" value="ECO:0007669"/>
    <property type="project" value="InterPro"/>
</dbReference>
<evidence type="ECO:0000256" key="2">
    <source>
        <dbReference type="ARBA" id="ARBA00022630"/>
    </source>
</evidence>
<organism evidence="5 6">
    <name type="scientific">Nocardiopsis aegyptia</name>
    <dbReference type="NCBI Taxonomy" id="220378"/>
    <lineage>
        <taxon>Bacteria</taxon>
        <taxon>Bacillati</taxon>
        <taxon>Actinomycetota</taxon>
        <taxon>Actinomycetes</taxon>
        <taxon>Streptosporangiales</taxon>
        <taxon>Nocardiopsidaceae</taxon>
        <taxon>Nocardiopsis</taxon>
    </lineage>
</organism>
<evidence type="ECO:0000256" key="3">
    <source>
        <dbReference type="ARBA" id="ARBA00022827"/>
    </source>
</evidence>
<dbReference type="GO" id="GO:0033767">
    <property type="term" value="F:4-hydroxyacetophenone monooxygenase activity"/>
    <property type="evidence" value="ECO:0007669"/>
    <property type="project" value="UniProtKB-EC"/>
</dbReference>
<dbReference type="PANTHER" id="PTHR42877">
    <property type="entry name" value="L-ORNITHINE N(5)-MONOOXYGENASE-RELATED"/>
    <property type="match status" value="1"/>
</dbReference>
<dbReference type="Proteomes" id="UP000572051">
    <property type="component" value="Unassembled WGS sequence"/>
</dbReference>
<dbReference type="PANTHER" id="PTHR42877:SF4">
    <property type="entry name" value="FAD_NAD(P)-BINDING DOMAIN-CONTAINING PROTEIN-RELATED"/>
    <property type="match status" value="1"/>
</dbReference>
<keyword evidence="4 5" id="KW-0560">Oxidoreductase</keyword>
<dbReference type="SUPFAM" id="SSF51905">
    <property type="entry name" value="FAD/NAD(P)-binding domain"/>
    <property type="match status" value="1"/>
</dbReference>
<dbReference type="Gene3D" id="3.50.50.60">
    <property type="entry name" value="FAD/NAD(P)-binding domain"/>
    <property type="match status" value="2"/>
</dbReference>
<evidence type="ECO:0000313" key="5">
    <source>
        <dbReference type="EMBL" id="NYJ36133.1"/>
    </source>
</evidence>
<evidence type="ECO:0000313" key="6">
    <source>
        <dbReference type="Proteomes" id="UP000572051"/>
    </source>
</evidence>
<proteinExistence type="inferred from homology"/>
<dbReference type="EMBL" id="JACCFS010000001">
    <property type="protein sequence ID" value="NYJ36133.1"/>
    <property type="molecule type" value="Genomic_DNA"/>
</dbReference>
<protein>
    <submittedName>
        <fullName evidence="5">4-hydroxyacetophenone monooxygenase</fullName>
        <ecNumber evidence="5">1.14.13.84</ecNumber>
    </submittedName>
</protein>
<accession>A0A7Z0ERR2</accession>
<dbReference type="AlphaFoldDB" id="A0A7Z0ERR2"/>